<keyword evidence="2" id="KW-1185">Reference proteome</keyword>
<accession>A0ACC2GSU6</accession>
<name>A0ACC2GSU6_DALPE</name>
<evidence type="ECO:0000313" key="2">
    <source>
        <dbReference type="Proteomes" id="UP001157502"/>
    </source>
</evidence>
<organism evidence="1 2">
    <name type="scientific">Dallia pectoralis</name>
    <name type="common">Alaska blackfish</name>
    <dbReference type="NCBI Taxonomy" id="75939"/>
    <lineage>
        <taxon>Eukaryota</taxon>
        <taxon>Metazoa</taxon>
        <taxon>Chordata</taxon>
        <taxon>Craniata</taxon>
        <taxon>Vertebrata</taxon>
        <taxon>Euteleostomi</taxon>
        <taxon>Actinopterygii</taxon>
        <taxon>Neopterygii</taxon>
        <taxon>Teleostei</taxon>
        <taxon>Protacanthopterygii</taxon>
        <taxon>Esociformes</taxon>
        <taxon>Umbridae</taxon>
        <taxon>Dallia</taxon>
    </lineage>
</organism>
<dbReference type="EMBL" id="CM055736">
    <property type="protein sequence ID" value="KAJ8006546.1"/>
    <property type="molecule type" value="Genomic_DNA"/>
</dbReference>
<protein>
    <submittedName>
        <fullName evidence="1">Uncharacterized protein</fullName>
    </submittedName>
</protein>
<sequence>MCILVQAQCVPSAVRVKGYMNSHLPSVDTLRDPWRGGGIQANQSLTPPTPVLWLFQKGPCERQSEGGSEGRSIRMNPVTSSLSASCVHGDLLQQTSRPPETDKMAATPNRIQTATLT</sequence>
<dbReference type="Proteomes" id="UP001157502">
    <property type="component" value="Chromosome 9"/>
</dbReference>
<evidence type="ECO:0000313" key="1">
    <source>
        <dbReference type="EMBL" id="KAJ8006546.1"/>
    </source>
</evidence>
<proteinExistence type="predicted"/>
<comment type="caution">
    <text evidence="1">The sequence shown here is derived from an EMBL/GenBank/DDBJ whole genome shotgun (WGS) entry which is preliminary data.</text>
</comment>
<reference evidence="1" key="1">
    <citation type="submission" date="2021-05" db="EMBL/GenBank/DDBJ databases">
        <authorList>
            <person name="Pan Q."/>
            <person name="Jouanno E."/>
            <person name="Zahm M."/>
            <person name="Klopp C."/>
            <person name="Cabau C."/>
            <person name="Louis A."/>
            <person name="Berthelot C."/>
            <person name="Parey E."/>
            <person name="Roest Crollius H."/>
            <person name="Montfort J."/>
            <person name="Robinson-Rechavi M."/>
            <person name="Bouchez O."/>
            <person name="Lampietro C."/>
            <person name="Lopez Roques C."/>
            <person name="Donnadieu C."/>
            <person name="Postlethwait J."/>
            <person name="Bobe J."/>
            <person name="Dillon D."/>
            <person name="Chandos A."/>
            <person name="von Hippel F."/>
            <person name="Guiguen Y."/>
        </authorList>
    </citation>
    <scope>NUCLEOTIDE SEQUENCE</scope>
    <source>
        <strain evidence="1">YG-Jan2019</strain>
    </source>
</reference>
<gene>
    <name evidence="1" type="ORF">DPEC_G00108370</name>
</gene>